<feature type="domain" description="L-asparaginase N-terminal" evidence="1">
    <location>
        <begin position="2"/>
        <end position="156"/>
    </location>
</feature>
<dbReference type="InterPro" id="IPR037152">
    <property type="entry name" value="L-asparaginase_N_sf"/>
</dbReference>
<gene>
    <name evidence="2" type="ORF">WCY31_02745</name>
</gene>
<dbReference type="PIRSF" id="PIRSF500176">
    <property type="entry name" value="L_ASNase"/>
    <property type="match status" value="1"/>
</dbReference>
<dbReference type="SUPFAM" id="SSF53774">
    <property type="entry name" value="Glutaminase/Asparaginase"/>
    <property type="match status" value="1"/>
</dbReference>
<accession>A0ABZ3HAS7</accession>
<dbReference type="PROSITE" id="PS51732">
    <property type="entry name" value="ASN_GLN_ASE_3"/>
    <property type="match status" value="1"/>
</dbReference>
<dbReference type="InterPro" id="IPR036152">
    <property type="entry name" value="Asp/glu_Ase-like_sf"/>
</dbReference>
<dbReference type="RefSeq" id="WP_345973038.1">
    <property type="nucleotide sequence ID" value="NZ_CP147920.1"/>
</dbReference>
<dbReference type="Gene3D" id="3.40.50.1170">
    <property type="entry name" value="L-asparaginase, N-terminal domain"/>
    <property type="match status" value="1"/>
</dbReference>
<evidence type="ECO:0000313" key="2">
    <source>
        <dbReference type="EMBL" id="XAU15626.1"/>
    </source>
</evidence>
<name>A0ABZ3HAS7_9BACT</name>
<proteinExistence type="predicted"/>
<dbReference type="PIRSF" id="PIRSF001220">
    <property type="entry name" value="L-ASNase_gatD"/>
    <property type="match status" value="1"/>
</dbReference>
<evidence type="ECO:0000313" key="3">
    <source>
        <dbReference type="Proteomes" id="UP001447842"/>
    </source>
</evidence>
<keyword evidence="3" id="KW-1185">Reference proteome</keyword>
<sequence>MKILNTGGTFNKRYDPIRGELEVPFDNEAIEDIVESFAYSVEIAGMLYKDSLEMTEEDREQLINIIDVDDEEVYVIVHGTDTMDLTAKALAEWMEEDEEERVIVLTGAMVPYSIDKTEASVNLGMALGYAATQPAPGVYICMSGIIAPYDRIRKNRGEGIFEIV</sequence>
<dbReference type="PANTHER" id="PTHR11707:SF28">
    <property type="entry name" value="60 KDA LYSOPHOSPHOLIPASE"/>
    <property type="match status" value="1"/>
</dbReference>
<dbReference type="Proteomes" id="UP001447842">
    <property type="component" value="Chromosome"/>
</dbReference>
<keyword evidence="2" id="KW-0378">Hydrolase</keyword>
<protein>
    <submittedName>
        <fullName evidence="2">Asparaginase domain-containing protein</fullName>
        <ecNumber evidence="2">3.5.1.1</ecNumber>
    </submittedName>
</protein>
<evidence type="ECO:0000259" key="1">
    <source>
        <dbReference type="Pfam" id="PF00710"/>
    </source>
</evidence>
<dbReference type="PANTHER" id="PTHR11707">
    <property type="entry name" value="L-ASPARAGINASE"/>
    <property type="match status" value="1"/>
</dbReference>
<reference evidence="2 3" key="1">
    <citation type="submission" date="2024-03" db="EMBL/GenBank/DDBJ databases">
        <title>Sulfurimonas sp. HSL3-1.</title>
        <authorList>
            <person name="Wang S."/>
        </authorList>
    </citation>
    <scope>NUCLEOTIDE SEQUENCE [LARGE SCALE GENOMIC DNA]</scope>
    <source>
        <strain evidence="2 3">HSL3-1</strain>
    </source>
</reference>
<organism evidence="2 3">
    <name type="scientific">Sulfurimonas diazotrophicus</name>
    <dbReference type="NCBI Taxonomy" id="3131939"/>
    <lineage>
        <taxon>Bacteria</taxon>
        <taxon>Pseudomonadati</taxon>
        <taxon>Campylobacterota</taxon>
        <taxon>Epsilonproteobacteria</taxon>
        <taxon>Campylobacterales</taxon>
        <taxon>Sulfurimonadaceae</taxon>
        <taxon>Sulfurimonas</taxon>
    </lineage>
</organism>
<dbReference type="InterPro" id="IPR006034">
    <property type="entry name" value="Asparaginase/glutaminase-like"/>
</dbReference>
<dbReference type="Pfam" id="PF00710">
    <property type="entry name" value="Asparaginase"/>
    <property type="match status" value="1"/>
</dbReference>
<dbReference type="EMBL" id="CP147920">
    <property type="protein sequence ID" value="XAU15626.1"/>
    <property type="molecule type" value="Genomic_DNA"/>
</dbReference>
<dbReference type="InterPro" id="IPR027474">
    <property type="entry name" value="L-asparaginase_N"/>
</dbReference>
<dbReference type="PRINTS" id="PR00139">
    <property type="entry name" value="ASNGLNASE"/>
</dbReference>
<dbReference type="EC" id="3.5.1.1" evidence="2"/>
<dbReference type="GO" id="GO:0004067">
    <property type="term" value="F:asparaginase activity"/>
    <property type="evidence" value="ECO:0007669"/>
    <property type="project" value="UniProtKB-EC"/>
</dbReference>